<proteinExistence type="inferred from homology"/>
<dbReference type="RefSeq" id="WP_372339416.1">
    <property type="nucleotide sequence ID" value="NZ_AP027059.1"/>
</dbReference>
<evidence type="ECO:0000256" key="12">
    <source>
        <dbReference type="ARBA" id="ARBA00023268"/>
    </source>
</evidence>
<dbReference type="CDD" id="cd01284">
    <property type="entry name" value="Riboflavin_deaminase-reductase"/>
    <property type="match status" value="1"/>
</dbReference>
<feature type="binding site" evidence="16">
    <location>
        <position position="50"/>
    </location>
    <ligand>
        <name>Zn(2+)</name>
        <dbReference type="ChEBI" id="CHEBI:29105"/>
        <note>catalytic</note>
    </ligand>
</feature>
<dbReference type="Proteomes" id="UP001321582">
    <property type="component" value="Chromosome"/>
</dbReference>
<keyword evidence="9 13" id="KW-0862">Zinc</keyword>
<organism evidence="18 19">
    <name type="scientific">Haliovirga abyssi</name>
    <dbReference type="NCBI Taxonomy" id="2996794"/>
    <lineage>
        <taxon>Bacteria</taxon>
        <taxon>Fusobacteriati</taxon>
        <taxon>Fusobacteriota</taxon>
        <taxon>Fusobacteriia</taxon>
        <taxon>Fusobacteriales</taxon>
        <taxon>Haliovirgaceae</taxon>
        <taxon>Haliovirga</taxon>
    </lineage>
</organism>
<feature type="binding site" evidence="15">
    <location>
        <position position="196"/>
    </location>
    <ligand>
        <name>NADP(+)</name>
        <dbReference type="ChEBI" id="CHEBI:58349"/>
    </ligand>
</feature>
<evidence type="ECO:0000256" key="14">
    <source>
        <dbReference type="PIRSR" id="PIRSR006769-1"/>
    </source>
</evidence>
<evidence type="ECO:0000313" key="18">
    <source>
        <dbReference type="EMBL" id="BDU51365.1"/>
    </source>
</evidence>
<dbReference type="InterPro" id="IPR016193">
    <property type="entry name" value="Cytidine_deaminase-like"/>
</dbReference>
<comment type="function">
    <text evidence="1 13">Converts 2,5-diamino-6-(ribosylamino)-4(3h)-pyrimidinone 5'-phosphate into 5-amino-6-(ribosylamino)-2,4(1h,3h)-pyrimidinedione 5'-phosphate.</text>
</comment>
<keyword evidence="7 13" id="KW-0479">Metal-binding</keyword>
<dbReference type="InterPro" id="IPR016192">
    <property type="entry name" value="APOBEC/CMP_deaminase_Zn-bd"/>
</dbReference>
<dbReference type="InterPro" id="IPR002734">
    <property type="entry name" value="RibDG_C"/>
</dbReference>
<evidence type="ECO:0000256" key="4">
    <source>
        <dbReference type="ARBA" id="ARBA00005259"/>
    </source>
</evidence>
<dbReference type="SUPFAM" id="SSF53927">
    <property type="entry name" value="Cytidine deaminase-like"/>
    <property type="match status" value="1"/>
</dbReference>
<feature type="domain" description="CMP/dCMP-type deaminase" evidence="17">
    <location>
        <begin position="1"/>
        <end position="123"/>
    </location>
</feature>
<feature type="active site" description="Proton donor" evidence="14">
    <location>
        <position position="52"/>
    </location>
</feature>
<evidence type="ECO:0000256" key="11">
    <source>
        <dbReference type="ARBA" id="ARBA00023002"/>
    </source>
</evidence>
<keyword evidence="10 13" id="KW-0521">NADP</keyword>
<keyword evidence="12" id="KW-0511">Multifunctional enzyme</keyword>
<dbReference type="GO" id="GO:0050661">
    <property type="term" value="F:NADP binding"/>
    <property type="evidence" value="ECO:0007669"/>
    <property type="project" value="InterPro"/>
</dbReference>
<dbReference type="AlphaFoldDB" id="A0AAU9E0E4"/>
<dbReference type="PANTHER" id="PTHR38011:SF7">
    <property type="entry name" value="2,5-DIAMINO-6-RIBOSYLAMINO-4(3H)-PYRIMIDINONE 5'-PHOSPHATE REDUCTASE"/>
    <property type="match status" value="1"/>
</dbReference>
<dbReference type="PANTHER" id="PTHR38011">
    <property type="entry name" value="DIHYDROFOLATE REDUCTASE FAMILY PROTEIN (AFU_ORTHOLOGUE AFUA_8G06820)"/>
    <property type="match status" value="1"/>
</dbReference>
<comment type="similarity">
    <text evidence="5 13">In the C-terminal section; belongs to the HTP reductase family.</text>
</comment>
<feature type="binding site" evidence="15">
    <location>
        <position position="184"/>
    </location>
    <ligand>
        <name>substrate</name>
    </ligand>
</feature>
<dbReference type="InterPro" id="IPR050765">
    <property type="entry name" value="Riboflavin_Biosynth_HTPR"/>
</dbReference>
<reference evidence="18 19" key="1">
    <citation type="submission" date="2022-11" db="EMBL/GenBank/DDBJ databases">
        <title>Haliovirga abyssi gen. nov., sp. nov., a mesophilic fermentative bacterium isolated from the Iheya North hydrothermal field and the proposal of Haliovirgaceae fam. nov.</title>
        <authorList>
            <person name="Miyazaki U."/>
            <person name="Tame A."/>
            <person name="Miyazaki J."/>
            <person name="Takai K."/>
            <person name="Sawayama S."/>
            <person name="Kitajima M."/>
            <person name="Okamoto A."/>
            <person name="Nakagawa S."/>
        </authorList>
    </citation>
    <scope>NUCLEOTIDE SEQUENCE [LARGE SCALE GENOMIC DNA]</scope>
    <source>
        <strain evidence="18 19">IC12</strain>
    </source>
</reference>
<evidence type="ECO:0000256" key="3">
    <source>
        <dbReference type="ARBA" id="ARBA00004910"/>
    </source>
</evidence>
<comment type="cofactor">
    <cofactor evidence="13 16">
        <name>Zn(2+)</name>
        <dbReference type="ChEBI" id="CHEBI:29105"/>
    </cofactor>
    <text evidence="13 16">Binds 1 zinc ion.</text>
</comment>
<feature type="binding site" evidence="16">
    <location>
        <position position="84"/>
    </location>
    <ligand>
        <name>Zn(2+)</name>
        <dbReference type="ChEBI" id="CHEBI:29105"/>
        <note>catalytic</note>
    </ligand>
</feature>
<feature type="binding site" evidence="15">
    <location>
        <position position="154"/>
    </location>
    <ligand>
        <name>NADP(+)</name>
        <dbReference type="ChEBI" id="CHEBI:58349"/>
    </ligand>
</feature>
<dbReference type="GO" id="GO:0008835">
    <property type="term" value="F:diaminohydroxyphosphoribosylaminopyrimidine deaminase activity"/>
    <property type="evidence" value="ECO:0007669"/>
    <property type="project" value="UniProtKB-EC"/>
</dbReference>
<feature type="binding site" evidence="15">
    <location>
        <position position="168"/>
    </location>
    <ligand>
        <name>substrate</name>
    </ligand>
</feature>
<dbReference type="FunFam" id="3.40.140.10:FF:000025">
    <property type="entry name" value="Riboflavin biosynthesis protein RibD"/>
    <property type="match status" value="1"/>
</dbReference>
<dbReference type="PROSITE" id="PS51747">
    <property type="entry name" value="CYT_DCMP_DEAMINASES_2"/>
    <property type="match status" value="1"/>
</dbReference>
<dbReference type="Gene3D" id="3.40.430.10">
    <property type="entry name" value="Dihydrofolate Reductase, subunit A"/>
    <property type="match status" value="1"/>
</dbReference>
<dbReference type="InterPro" id="IPR024072">
    <property type="entry name" value="DHFR-like_dom_sf"/>
</dbReference>
<dbReference type="Gene3D" id="3.40.140.10">
    <property type="entry name" value="Cytidine Deaminase, domain 2"/>
    <property type="match status" value="1"/>
</dbReference>
<comment type="pathway">
    <text evidence="3 13">Cofactor biosynthesis; riboflavin biosynthesis; 5-amino-6-(D-ribitylamino)uracil from GTP: step 3/4.</text>
</comment>
<evidence type="ECO:0000256" key="8">
    <source>
        <dbReference type="ARBA" id="ARBA00022801"/>
    </source>
</evidence>
<feature type="binding site" evidence="15">
    <location>
        <begin position="290"/>
        <end position="296"/>
    </location>
    <ligand>
        <name>NADP(+)</name>
        <dbReference type="ChEBI" id="CHEBI:58349"/>
    </ligand>
</feature>
<accession>A0AAU9E0E4</accession>
<evidence type="ECO:0000256" key="1">
    <source>
        <dbReference type="ARBA" id="ARBA00002151"/>
    </source>
</evidence>
<evidence type="ECO:0000256" key="6">
    <source>
        <dbReference type="ARBA" id="ARBA00022619"/>
    </source>
</evidence>
<dbReference type="EC" id="1.1.1.193" evidence="13"/>
<dbReference type="InterPro" id="IPR002125">
    <property type="entry name" value="CMP_dCMP_dom"/>
</dbReference>
<keyword evidence="6 13" id="KW-0686">Riboflavin biosynthesis</keyword>
<evidence type="ECO:0000256" key="16">
    <source>
        <dbReference type="PIRSR" id="PIRSR006769-3"/>
    </source>
</evidence>
<dbReference type="EC" id="3.5.4.26" evidence="13"/>
<feature type="binding site" evidence="15">
    <location>
        <position position="200"/>
    </location>
    <ligand>
        <name>NADP(+)</name>
        <dbReference type="ChEBI" id="CHEBI:58349"/>
    </ligand>
</feature>
<feature type="binding site" evidence="15">
    <location>
        <position position="204"/>
    </location>
    <ligand>
        <name>substrate</name>
    </ligand>
</feature>
<keyword evidence="11 13" id="KW-0560">Oxidoreductase</keyword>
<keyword evidence="8 13" id="KW-0378">Hydrolase</keyword>
<evidence type="ECO:0000256" key="13">
    <source>
        <dbReference type="PIRNR" id="PIRNR006769"/>
    </source>
</evidence>
<evidence type="ECO:0000256" key="9">
    <source>
        <dbReference type="ARBA" id="ARBA00022833"/>
    </source>
</evidence>
<evidence type="ECO:0000259" key="17">
    <source>
        <dbReference type="PROSITE" id="PS51747"/>
    </source>
</evidence>
<evidence type="ECO:0000256" key="15">
    <source>
        <dbReference type="PIRSR" id="PIRSR006769-2"/>
    </source>
</evidence>
<protein>
    <recommendedName>
        <fullName evidence="13">Riboflavin biosynthesis protein RibD</fullName>
    </recommendedName>
    <domain>
        <recommendedName>
            <fullName evidence="13">Diaminohydroxyphosphoribosylaminopyrimidine deaminase</fullName>
            <shortName evidence="13">DRAP deaminase</shortName>
            <ecNumber evidence="13">3.5.4.26</ecNumber>
        </recommendedName>
        <alternativeName>
            <fullName evidence="13">Riboflavin-specific deaminase</fullName>
        </alternativeName>
    </domain>
    <domain>
        <recommendedName>
            <fullName evidence="13">5-amino-6-(5-phosphoribosylamino)uracil reductase</fullName>
            <ecNumber evidence="13">1.1.1.193</ecNumber>
        </recommendedName>
        <alternativeName>
            <fullName evidence="13">HTP reductase</fullName>
        </alternativeName>
    </domain>
</protein>
<dbReference type="PIRSF" id="PIRSF006769">
    <property type="entry name" value="RibD"/>
    <property type="match status" value="1"/>
</dbReference>
<comment type="catalytic activity">
    <reaction evidence="13">
        <text>5-amino-6-(5-phospho-D-ribitylamino)uracil + NADP(+) = 5-amino-6-(5-phospho-D-ribosylamino)uracil + NADPH + H(+)</text>
        <dbReference type="Rhea" id="RHEA:17845"/>
        <dbReference type="ChEBI" id="CHEBI:15378"/>
        <dbReference type="ChEBI" id="CHEBI:57783"/>
        <dbReference type="ChEBI" id="CHEBI:58349"/>
        <dbReference type="ChEBI" id="CHEBI:58421"/>
        <dbReference type="ChEBI" id="CHEBI:58453"/>
        <dbReference type="EC" id="1.1.1.193"/>
    </reaction>
</comment>
<comment type="similarity">
    <text evidence="4 13">In the N-terminal section; belongs to the cytidine and deoxycytidylate deaminase family.</text>
</comment>
<evidence type="ECO:0000256" key="2">
    <source>
        <dbReference type="ARBA" id="ARBA00004882"/>
    </source>
</evidence>
<dbReference type="Pfam" id="PF00383">
    <property type="entry name" value="dCMP_cyt_deam_1"/>
    <property type="match status" value="1"/>
</dbReference>
<dbReference type="GO" id="GO:0008270">
    <property type="term" value="F:zinc ion binding"/>
    <property type="evidence" value="ECO:0007669"/>
    <property type="project" value="InterPro"/>
</dbReference>
<dbReference type="GO" id="GO:0008703">
    <property type="term" value="F:5-amino-6-(5-phosphoribosylamino)uracil reductase activity"/>
    <property type="evidence" value="ECO:0007669"/>
    <property type="project" value="UniProtKB-EC"/>
</dbReference>
<dbReference type="SUPFAM" id="SSF53597">
    <property type="entry name" value="Dihydrofolate reductase-like"/>
    <property type="match status" value="1"/>
</dbReference>
<keyword evidence="19" id="KW-1185">Reference proteome</keyword>
<evidence type="ECO:0000256" key="5">
    <source>
        <dbReference type="ARBA" id="ARBA00007417"/>
    </source>
</evidence>
<feature type="binding site" evidence="15">
    <location>
        <position position="288"/>
    </location>
    <ligand>
        <name>substrate</name>
    </ligand>
</feature>
<comment type="pathway">
    <text evidence="2 13">Cofactor biosynthesis; riboflavin biosynthesis; 5-amino-6-(D-ribitylamino)uracil from GTP: step 2/4.</text>
</comment>
<comment type="catalytic activity">
    <reaction evidence="13">
        <text>2,5-diamino-6-hydroxy-4-(5-phosphoribosylamino)-pyrimidine + H2O + H(+) = 5-amino-6-(5-phospho-D-ribosylamino)uracil + NH4(+)</text>
        <dbReference type="Rhea" id="RHEA:21868"/>
        <dbReference type="ChEBI" id="CHEBI:15377"/>
        <dbReference type="ChEBI" id="CHEBI:15378"/>
        <dbReference type="ChEBI" id="CHEBI:28938"/>
        <dbReference type="ChEBI" id="CHEBI:58453"/>
        <dbReference type="ChEBI" id="CHEBI:58614"/>
        <dbReference type="EC" id="3.5.4.26"/>
    </reaction>
</comment>
<feature type="binding site" evidence="15">
    <location>
        <position position="207"/>
    </location>
    <ligand>
        <name>substrate</name>
    </ligand>
</feature>
<evidence type="ECO:0000256" key="10">
    <source>
        <dbReference type="ARBA" id="ARBA00022857"/>
    </source>
</evidence>
<feature type="binding site" evidence="16">
    <location>
        <position position="75"/>
    </location>
    <ligand>
        <name>Zn(2+)</name>
        <dbReference type="ChEBI" id="CHEBI:29105"/>
        <note>catalytic</note>
    </ligand>
</feature>
<dbReference type="KEGG" id="haby:HLVA_19340"/>
<dbReference type="PROSITE" id="PS00903">
    <property type="entry name" value="CYT_DCMP_DEAMINASES_1"/>
    <property type="match status" value="1"/>
</dbReference>
<evidence type="ECO:0000256" key="7">
    <source>
        <dbReference type="ARBA" id="ARBA00022723"/>
    </source>
</evidence>
<dbReference type="GO" id="GO:0009231">
    <property type="term" value="P:riboflavin biosynthetic process"/>
    <property type="evidence" value="ECO:0007669"/>
    <property type="project" value="UniProtKB-KW"/>
</dbReference>
<dbReference type="NCBIfam" id="TIGR00326">
    <property type="entry name" value="eubact_ribD"/>
    <property type="match status" value="1"/>
</dbReference>
<dbReference type="InterPro" id="IPR004794">
    <property type="entry name" value="Eubact_RibD"/>
</dbReference>
<feature type="binding site" evidence="15">
    <location>
        <position position="170"/>
    </location>
    <ligand>
        <name>NADP(+)</name>
        <dbReference type="ChEBI" id="CHEBI:58349"/>
    </ligand>
</feature>
<dbReference type="EMBL" id="AP027059">
    <property type="protein sequence ID" value="BDU51365.1"/>
    <property type="molecule type" value="Genomic_DNA"/>
</dbReference>
<evidence type="ECO:0000313" key="19">
    <source>
        <dbReference type="Proteomes" id="UP001321582"/>
    </source>
</evidence>
<dbReference type="Pfam" id="PF01872">
    <property type="entry name" value="RibD_C"/>
    <property type="match status" value="1"/>
</dbReference>
<dbReference type="InterPro" id="IPR011549">
    <property type="entry name" value="RibD_C"/>
</dbReference>
<dbReference type="NCBIfam" id="TIGR00227">
    <property type="entry name" value="ribD_Cterm"/>
    <property type="match status" value="1"/>
</dbReference>
<gene>
    <name evidence="18" type="ORF">HLVA_19340</name>
</gene>
<sequence>MNDEKYMSIAIELAKKGEGGVNPNPLVGAVVVKNGEIIGRGYHQYFGGPHAEVYALEEAGENAKDATIYVTLEPCSHYGKTPPCADRIVKAGIKRCVIAVSDPNPLVAGRGISKMEQAGIEVKVGVLEKESLKVNEVFMKYITKREAFLFLKSAITLDGKIATKTFDSKWITNEIARNEVHKLRNRYMAVMVGVNTVIQDNPRLTSRIENGRNPYRVIIDPNLRTPLDSNIIKNNKDNKTIIITSKDNEKIEDYYDLVRIVEIEGEKFIIKDILIELAKIGIDSVLVEGGSKVISACFKEKAMDKGVIFIAPKIVGDEKALSFVNGFDITNMSDSLKLKDIKFRTYDDNIGVWFEGVE</sequence>
<name>A0AAU9E0E4_9FUSO</name>